<evidence type="ECO:0000313" key="3">
    <source>
        <dbReference type="Proteomes" id="UP001066276"/>
    </source>
</evidence>
<accession>A0AAV7NN88</accession>
<feature type="region of interest" description="Disordered" evidence="1">
    <location>
        <begin position="17"/>
        <end position="52"/>
    </location>
</feature>
<evidence type="ECO:0000256" key="1">
    <source>
        <dbReference type="SAM" id="MobiDB-lite"/>
    </source>
</evidence>
<comment type="caution">
    <text evidence="2">The sequence shown here is derived from an EMBL/GenBank/DDBJ whole genome shotgun (WGS) entry which is preliminary data.</text>
</comment>
<proteinExistence type="predicted"/>
<sequence>MRCRNSPCLQQRMRANASMATGQGTAPSGKPCNAARSTHHNARGAQVQLPPPPPQYSYQQEVFGADYLVPAGPTFMSELNTMELVELPAECSLRSKEPSRQLHSQSSSTFPVEQRVSDLEDAENRIESTTSQIQSELEDLLLKLDEAENRSWRSNLRFVGVPKGIEAASLVTNIISELIYKVVLSDRERTGGDLTIMRAHRVPFTRPLL</sequence>
<feature type="compositionally biased region" description="Polar residues" evidence="1">
    <location>
        <begin position="101"/>
        <end position="111"/>
    </location>
</feature>
<protein>
    <submittedName>
        <fullName evidence="2">Uncharacterized protein</fullName>
    </submittedName>
</protein>
<evidence type="ECO:0000313" key="2">
    <source>
        <dbReference type="EMBL" id="KAJ1117516.1"/>
    </source>
</evidence>
<name>A0AAV7NN88_PLEWA</name>
<dbReference type="AlphaFoldDB" id="A0AAV7NN88"/>
<dbReference type="EMBL" id="JANPWB010000012">
    <property type="protein sequence ID" value="KAJ1117516.1"/>
    <property type="molecule type" value="Genomic_DNA"/>
</dbReference>
<reference evidence="2" key="1">
    <citation type="journal article" date="2022" name="bioRxiv">
        <title>Sequencing and chromosome-scale assembly of the giantPleurodeles waltlgenome.</title>
        <authorList>
            <person name="Brown T."/>
            <person name="Elewa A."/>
            <person name="Iarovenko S."/>
            <person name="Subramanian E."/>
            <person name="Araus A.J."/>
            <person name="Petzold A."/>
            <person name="Susuki M."/>
            <person name="Suzuki K.-i.T."/>
            <person name="Hayashi T."/>
            <person name="Toyoda A."/>
            <person name="Oliveira C."/>
            <person name="Osipova E."/>
            <person name="Leigh N.D."/>
            <person name="Simon A."/>
            <person name="Yun M.H."/>
        </authorList>
    </citation>
    <scope>NUCLEOTIDE SEQUENCE</scope>
    <source>
        <strain evidence="2">20211129_DDA</strain>
        <tissue evidence="2">Liver</tissue>
    </source>
</reference>
<dbReference type="PANTHER" id="PTHR11505">
    <property type="entry name" value="L1 TRANSPOSABLE ELEMENT-RELATED"/>
    <property type="match status" value="1"/>
</dbReference>
<organism evidence="2 3">
    <name type="scientific">Pleurodeles waltl</name>
    <name type="common">Iberian ribbed newt</name>
    <dbReference type="NCBI Taxonomy" id="8319"/>
    <lineage>
        <taxon>Eukaryota</taxon>
        <taxon>Metazoa</taxon>
        <taxon>Chordata</taxon>
        <taxon>Craniata</taxon>
        <taxon>Vertebrata</taxon>
        <taxon>Euteleostomi</taxon>
        <taxon>Amphibia</taxon>
        <taxon>Batrachia</taxon>
        <taxon>Caudata</taxon>
        <taxon>Salamandroidea</taxon>
        <taxon>Salamandridae</taxon>
        <taxon>Pleurodelinae</taxon>
        <taxon>Pleurodeles</taxon>
    </lineage>
</organism>
<dbReference type="Proteomes" id="UP001066276">
    <property type="component" value="Chromosome 8"/>
</dbReference>
<gene>
    <name evidence="2" type="ORF">NDU88_005715</name>
</gene>
<dbReference type="InterPro" id="IPR004244">
    <property type="entry name" value="Transposase_22"/>
</dbReference>
<feature type="region of interest" description="Disordered" evidence="1">
    <location>
        <begin position="96"/>
        <end position="116"/>
    </location>
</feature>
<keyword evidence="3" id="KW-1185">Reference proteome</keyword>